<sequence length="534" mass="58254">MTHSAHVDRFVIDNLPPPEQWPELSFTQPELLFPTRLNATSRLLDEAVAEGHGARTAIIGKHGSWSYAQLQAQVNRLARLLVEDMGLQPGNRVLLRGANSPMFAAAWLAVWKAGGVAVGTMPLLRAKELKQILQLAQISHALCDASLAEELLRAQLECPALHEVALYGNDDFDSRLAAKADDFTAVDTAATDPALIAFTSGTTGVPKGCIHFHRDVMVMSELVPRHFLQPGANDVFIGTPPLAFTFGLGSLLCFPLYARASTVLLEKLPAEELAQAIARHGATICATSPTAYRQMTPLAAKYDLSSLQKCLSAGEALPTTTREQWREATGIQIHDGIGGTEMIHIYIASRPEHYRPGAIGKPLPGFTAMLVDEDMQPVPVGAEGKLAIKGPTGCRYLADERQQKYVRNGWNITGDTFHQDEDGYYYYHARVDDIIVTSGYNVASPEVESVLLEHPAVAECAVIGVPDTDRGQILKAFIVLRAGHSGSDALVKELQDYVKQQAAPYKYPRAVSFVSNLPRTETGKLQRFKLQEGQ</sequence>
<evidence type="ECO:0000259" key="2">
    <source>
        <dbReference type="Pfam" id="PF00501"/>
    </source>
</evidence>
<dbReference type="PROSITE" id="PS00455">
    <property type="entry name" value="AMP_BINDING"/>
    <property type="match status" value="1"/>
</dbReference>
<protein>
    <submittedName>
        <fullName evidence="4">AMP-binding protein</fullName>
    </submittedName>
</protein>
<feature type="domain" description="AMP-dependent synthetase/ligase" evidence="2">
    <location>
        <begin position="47"/>
        <end position="392"/>
    </location>
</feature>
<keyword evidence="1" id="KW-0436">Ligase</keyword>
<accession>A0ABV7TTN0</accession>
<dbReference type="EMBL" id="JBHRYH010000017">
    <property type="protein sequence ID" value="MFC3626093.1"/>
    <property type="molecule type" value="Genomic_DNA"/>
</dbReference>
<dbReference type="InterPro" id="IPR042099">
    <property type="entry name" value="ANL_N_sf"/>
</dbReference>
<dbReference type="PANTHER" id="PTHR43352:SF1">
    <property type="entry name" value="ANTHRANILATE--COA LIGASE"/>
    <property type="match status" value="1"/>
</dbReference>
<dbReference type="PANTHER" id="PTHR43352">
    <property type="entry name" value="ACETYL-COA SYNTHETASE"/>
    <property type="match status" value="1"/>
</dbReference>
<organism evidence="4 5">
    <name type="scientific">Vogesella amnigena</name>
    <dbReference type="NCBI Taxonomy" id="1507449"/>
    <lineage>
        <taxon>Bacteria</taxon>
        <taxon>Pseudomonadati</taxon>
        <taxon>Pseudomonadota</taxon>
        <taxon>Betaproteobacteria</taxon>
        <taxon>Neisseriales</taxon>
        <taxon>Chromobacteriaceae</taxon>
        <taxon>Vogesella</taxon>
    </lineage>
</organism>
<reference evidence="5" key="1">
    <citation type="journal article" date="2019" name="Int. J. Syst. Evol. Microbiol.">
        <title>The Global Catalogue of Microorganisms (GCM) 10K type strain sequencing project: providing services to taxonomists for standard genome sequencing and annotation.</title>
        <authorList>
            <consortium name="The Broad Institute Genomics Platform"/>
            <consortium name="The Broad Institute Genome Sequencing Center for Infectious Disease"/>
            <person name="Wu L."/>
            <person name="Ma J."/>
        </authorList>
    </citation>
    <scope>NUCLEOTIDE SEQUENCE [LARGE SCALE GENOMIC DNA]</scope>
    <source>
        <strain evidence="5">KCTC 42195</strain>
    </source>
</reference>
<dbReference type="Pfam" id="PF00501">
    <property type="entry name" value="AMP-binding"/>
    <property type="match status" value="1"/>
</dbReference>
<dbReference type="InterPro" id="IPR045851">
    <property type="entry name" value="AMP-bd_C_sf"/>
</dbReference>
<proteinExistence type="predicted"/>
<dbReference type="Pfam" id="PF13193">
    <property type="entry name" value="AMP-binding_C"/>
    <property type="match status" value="1"/>
</dbReference>
<evidence type="ECO:0000313" key="4">
    <source>
        <dbReference type="EMBL" id="MFC3626093.1"/>
    </source>
</evidence>
<comment type="caution">
    <text evidence="4">The sequence shown here is derived from an EMBL/GenBank/DDBJ whole genome shotgun (WGS) entry which is preliminary data.</text>
</comment>
<feature type="domain" description="AMP-binding enzyme C-terminal" evidence="3">
    <location>
        <begin position="446"/>
        <end position="524"/>
    </location>
</feature>
<dbReference type="InterPro" id="IPR025110">
    <property type="entry name" value="AMP-bd_C"/>
</dbReference>
<dbReference type="Proteomes" id="UP001595636">
    <property type="component" value="Unassembled WGS sequence"/>
</dbReference>
<evidence type="ECO:0000313" key="5">
    <source>
        <dbReference type="Proteomes" id="UP001595636"/>
    </source>
</evidence>
<keyword evidence="5" id="KW-1185">Reference proteome</keyword>
<name>A0ABV7TTN0_9NEIS</name>
<dbReference type="Gene3D" id="3.30.300.30">
    <property type="match status" value="1"/>
</dbReference>
<dbReference type="InterPro" id="IPR020845">
    <property type="entry name" value="AMP-binding_CS"/>
</dbReference>
<evidence type="ECO:0000259" key="3">
    <source>
        <dbReference type="Pfam" id="PF13193"/>
    </source>
</evidence>
<gene>
    <name evidence="4" type="ORF">ACFOKJ_08080</name>
</gene>
<dbReference type="RefSeq" id="WP_390278358.1">
    <property type="nucleotide sequence ID" value="NZ_JBHRYH010000017.1"/>
</dbReference>
<evidence type="ECO:0000256" key="1">
    <source>
        <dbReference type="ARBA" id="ARBA00022598"/>
    </source>
</evidence>
<dbReference type="Gene3D" id="3.40.50.12780">
    <property type="entry name" value="N-terminal domain of ligase-like"/>
    <property type="match status" value="1"/>
</dbReference>
<dbReference type="SUPFAM" id="SSF56801">
    <property type="entry name" value="Acetyl-CoA synthetase-like"/>
    <property type="match status" value="1"/>
</dbReference>
<dbReference type="InterPro" id="IPR000873">
    <property type="entry name" value="AMP-dep_synth/lig_dom"/>
</dbReference>